<proteinExistence type="predicted"/>
<feature type="domain" description="Chalcone isomerase" evidence="2">
    <location>
        <begin position="33"/>
        <end position="170"/>
    </location>
</feature>
<dbReference type="InterPro" id="IPR016087">
    <property type="entry name" value="Chalcone_isomerase"/>
</dbReference>
<protein>
    <recommendedName>
        <fullName evidence="2">Chalcone isomerase domain-containing protein</fullName>
    </recommendedName>
</protein>
<dbReference type="Proteomes" id="UP000308891">
    <property type="component" value="Unassembled WGS sequence"/>
</dbReference>
<dbReference type="AlphaFoldDB" id="A0A4T0V601"/>
<sequence length="175" mass="18862">MSAKFNSLVLSACLALMAGLAHALPPALAQTPALEVLGKGTMRWFGLKLYDAALFTPAGAPWQAGAPYALELRYARAFEGEALARSSGDEIARQGVPQAEIERYVELLRGVFPDVAAGDVIVGARRADGGASFWHNGRPVGRIDDPVFARRFFGIWLAPTTREPALRRALTKEGR</sequence>
<organism evidence="3 4">
    <name type="scientific">Crenobacter intestini</name>
    <dbReference type="NCBI Taxonomy" id="2563443"/>
    <lineage>
        <taxon>Bacteria</taxon>
        <taxon>Pseudomonadati</taxon>
        <taxon>Pseudomonadota</taxon>
        <taxon>Betaproteobacteria</taxon>
        <taxon>Neisseriales</taxon>
        <taxon>Neisseriaceae</taxon>
        <taxon>Crenobacter</taxon>
    </lineage>
</organism>
<feature type="chain" id="PRO_5021024263" description="Chalcone isomerase domain-containing protein" evidence="1">
    <location>
        <begin position="24"/>
        <end position="175"/>
    </location>
</feature>
<dbReference type="OrthoDB" id="8527419at2"/>
<accession>A0A4T0V601</accession>
<dbReference type="Pfam" id="PF16036">
    <property type="entry name" value="Chalcone_3"/>
    <property type="match status" value="1"/>
</dbReference>
<comment type="caution">
    <text evidence="3">The sequence shown here is derived from an EMBL/GenBank/DDBJ whole genome shotgun (WGS) entry which is preliminary data.</text>
</comment>
<keyword evidence="1" id="KW-0732">Signal</keyword>
<evidence type="ECO:0000259" key="2">
    <source>
        <dbReference type="Pfam" id="PF16036"/>
    </source>
</evidence>
<keyword evidence="4" id="KW-1185">Reference proteome</keyword>
<feature type="signal peptide" evidence="1">
    <location>
        <begin position="1"/>
        <end position="23"/>
    </location>
</feature>
<evidence type="ECO:0000313" key="4">
    <source>
        <dbReference type="Proteomes" id="UP000308891"/>
    </source>
</evidence>
<dbReference type="EMBL" id="STGJ01000001">
    <property type="protein sequence ID" value="TIC87200.1"/>
    <property type="molecule type" value="Genomic_DNA"/>
</dbReference>
<dbReference type="RefSeq" id="WP_136551211.1">
    <property type="nucleotide sequence ID" value="NZ_STGJ01000001.1"/>
</dbReference>
<name>A0A4T0V601_9NEIS</name>
<reference evidence="3 4" key="1">
    <citation type="submission" date="2019-04" db="EMBL/GenBank/DDBJ databases">
        <title>Crenobacter sp. nov.</title>
        <authorList>
            <person name="Shi S."/>
        </authorList>
    </citation>
    <scope>NUCLEOTIDE SEQUENCE [LARGE SCALE GENOMIC DNA]</scope>
    <source>
        <strain evidence="3 4">GY 70310</strain>
    </source>
</reference>
<evidence type="ECO:0000256" key="1">
    <source>
        <dbReference type="SAM" id="SignalP"/>
    </source>
</evidence>
<evidence type="ECO:0000313" key="3">
    <source>
        <dbReference type="EMBL" id="TIC87200.1"/>
    </source>
</evidence>
<gene>
    <name evidence="3" type="ORF">E5K04_01925</name>
</gene>